<dbReference type="EMBL" id="CP028349">
    <property type="protein sequence ID" value="AVV37823.1"/>
    <property type="molecule type" value="Genomic_DNA"/>
</dbReference>
<gene>
    <name evidence="1" type="ORF">C9381_11735</name>
</gene>
<dbReference type="AlphaFoldDB" id="A0AAN1TVU1"/>
<accession>A0AAN1TVU1</accession>
<evidence type="ECO:0000313" key="2">
    <source>
        <dbReference type="Proteomes" id="UP000241538"/>
    </source>
</evidence>
<proteinExistence type="predicted"/>
<dbReference type="Proteomes" id="UP000241538">
    <property type="component" value="Chromosome"/>
</dbReference>
<organism evidence="1 2">
    <name type="scientific">Pantoea vagans</name>
    <dbReference type="NCBI Taxonomy" id="470934"/>
    <lineage>
        <taxon>Bacteria</taxon>
        <taxon>Pseudomonadati</taxon>
        <taxon>Pseudomonadota</taxon>
        <taxon>Gammaproteobacteria</taxon>
        <taxon>Enterobacterales</taxon>
        <taxon>Erwiniaceae</taxon>
        <taxon>Pantoea</taxon>
    </lineage>
</organism>
<reference evidence="1 2" key="1">
    <citation type="journal article" date="2018" name="Int J Genomics">
        <title>Comparative Genomics Analysis of Plasmid pPV989-94 from a Clinical Isolate of Pantoea vagans PV989.</title>
        <authorList>
            <person name="Xu L."/>
            <person name="Yin M."/>
            <person name="Zhu T."/>
            <person name="Lu J."/>
            <person name="Bao Q."/>
        </authorList>
    </citation>
    <scope>NUCLEOTIDE SEQUENCE [LARGE SCALE GENOMIC DNA]</scope>
    <source>
        <strain evidence="1 2">PV989</strain>
    </source>
</reference>
<sequence>MEAQISFVVVGHYSRRHQAERLAQILNAHLLIDEDHHGANWNHRRAIEWASQQDCRVVILEDDALPVHGFAQKVAEWLSRFPEDLLSFYLGTGRPPQYQPEIATKLIDTDRQQADYITLNRLIHGVCYSVPQPKLNQVISRWNHGSPADYAVGDACGGAVVYPCYSLVDHADAATVERHPDNTPRTERRRAWRLDAATNPESVP</sequence>
<protein>
    <recommendedName>
        <fullName evidence="3">Glycosyltransferase</fullName>
    </recommendedName>
</protein>
<evidence type="ECO:0000313" key="1">
    <source>
        <dbReference type="EMBL" id="AVV37823.1"/>
    </source>
</evidence>
<name>A0AAN1TVU1_9GAMM</name>
<evidence type="ECO:0008006" key="3">
    <source>
        <dbReference type="Google" id="ProtNLM"/>
    </source>
</evidence>